<evidence type="ECO:0000259" key="2">
    <source>
        <dbReference type="PROSITE" id="PS50263"/>
    </source>
</evidence>
<name>A0A495QK69_9ACTN</name>
<evidence type="ECO:0000313" key="3">
    <source>
        <dbReference type="EMBL" id="RKS72987.1"/>
    </source>
</evidence>
<dbReference type="Gene3D" id="3.60.110.10">
    <property type="entry name" value="Carbon-nitrogen hydrolase"/>
    <property type="match status" value="1"/>
</dbReference>
<accession>A0A495QK69</accession>
<dbReference type="PANTHER" id="PTHR43674">
    <property type="entry name" value="NITRILASE C965.09-RELATED"/>
    <property type="match status" value="1"/>
</dbReference>
<dbReference type="RefSeq" id="WP_121436174.1">
    <property type="nucleotide sequence ID" value="NZ_RBWU01000004.1"/>
</dbReference>
<dbReference type="Proteomes" id="UP000274601">
    <property type="component" value="Unassembled WGS sequence"/>
</dbReference>
<dbReference type="PANTHER" id="PTHR43674:SF2">
    <property type="entry name" value="BETA-UREIDOPROPIONASE"/>
    <property type="match status" value="1"/>
</dbReference>
<reference evidence="3 4" key="1">
    <citation type="submission" date="2018-10" db="EMBL/GenBank/DDBJ databases">
        <title>Genomic Encyclopedia of Archaeal and Bacterial Type Strains, Phase II (KMG-II): from individual species to whole genera.</title>
        <authorList>
            <person name="Goeker M."/>
        </authorList>
    </citation>
    <scope>NUCLEOTIDE SEQUENCE [LARGE SCALE GENOMIC DNA]</scope>
    <source>
        <strain evidence="3 4">DSM 43383</strain>
    </source>
</reference>
<evidence type="ECO:0000256" key="1">
    <source>
        <dbReference type="ARBA" id="ARBA00022801"/>
    </source>
</evidence>
<dbReference type="OrthoDB" id="4532287at2"/>
<sequence>MPAPLSLAAVQPPCVPGHVEANVAAHVETIRAAQARVVVFPELSISGYQLDAEAVEPSDPRLSPLVGACAEAGTVALVGAPVGAHIAMLRVDGDGLTVAYRKMWLSGREAERFEPGPGPAVVTVDGWRFGLAICKDTGVPRHLADTAALGIDVYLAGVCDTDPAVPEERAHRAATGHGVWAAFAGFAGRAGDGYDPAAGHSSIRTPDGLVVARAGPEPGDLARATLV</sequence>
<gene>
    <name evidence="3" type="ORF">BZB76_3667</name>
</gene>
<comment type="caution">
    <text evidence="3">The sequence shown here is derived from an EMBL/GenBank/DDBJ whole genome shotgun (WGS) entry which is preliminary data.</text>
</comment>
<dbReference type="GO" id="GO:0033388">
    <property type="term" value="P:putrescine biosynthetic process from arginine"/>
    <property type="evidence" value="ECO:0007669"/>
    <property type="project" value="TreeGrafter"/>
</dbReference>
<dbReference type="SUPFAM" id="SSF56317">
    <property type="entry name" value="Carbon-nitrogen hydrolase"/>
    <property type="match status" value="1"/>
</dbReference>
<proteinExistence type="predicted"/>
<keyword evidence="1 3" id="KW-0378">Hydrolase</keyword>
<feature type="domain" description="CN hydrolase" evidence="2">
    <location>
        <begin position="5"/>
        <end position="227"/>
    </location>
</feature>
<keyword evidence="4" id="KW-1185">Reference proteome</keyword>
<dbReference type="InterPro" id="IPR036526">
    <property type="entry name" value="C-N_Hydrolase_sf"/>
</dbReference>
<dbReference type="Pfam" id="PF00795">
    <property type="entry name" value="CN_hydrolase"/>
    <property type="match status" value="1"/>
</dbReference>
<dbReference type="InterPro" id="IPR050345">
    <property type="entry name" value="Aliph_Amidase/BUP"/>
</dbReference>
<protein>
    <submittedName>
        <fullName evidence="3">Putative amidohydrolase</fullName>
    </submittedName>
</protein>
<dbReference type="GO" id="GO:0050126">
    <property type="term" value="F:N-carbamoylputrescine amidase activity"/>
    <property type="evidence" value="ECO:0007669"/>
    <property type="project" value="TreeGrafter"/>
</dbReference>
<dbReference type="CDD" id="cd07197">
    <property type="entry name" value="nitrilase"/>
    <property type="match status" value="1"/>
</dbReference>
<organism evidence="3 4">
    <name type="scientific">Actinomadura pelletieri DSM 43383</name>
    <dbReference type="NCBI Taxonomy" id="1120940"/>
    <lineage>
        <taxon>Bacteria</taxon>
        <taxon>Bacillati</taxon>
        <taxon>Actinomycetota</taxon>
        <taxon>Actinomycetes</taxon>
        <taxon>Streptosporangiales</taxon>
        <taxon>Thermomonosporaceae</taxon>
        <taxon>Actinomadura</taxon>
    </lineage>
</organism>
<dbReference type="AlphaFoldDB" id="A0A495QK69"/>
<dbReference type="InterPro" id="IPR003010">
    <property type="entry name" value="C-N_Hydrolase"/>
</dbReference>
<dbReference type="EMBL" id="RBWU01000004">
    <property type="protein sequence ID" value="RKS72987.1"/>
    <property type="molecule type" value="Genomic_DNA"/>
</dbReference>
<dbReference type="PROSITE" id="PS50263">
    <property type="entry name" value="CN_HYDROLASE"/>
    <property type="match status" value="1"/>
</dbReference>
<evidence type="ECO:0000313" key="4">
    <source>
        <dbReference type="Proteomes" id="UP000274601"/>
    </source>
</evidence>